<dbReference type="AlphaFoldDB" id="A0A7E4WA12"/>
<reference evidence="4" key="2">
    <citation type="submission" date="2020-10" db="UniProtKB">
        <authorList>
            <consortium name="WormBaseParasite"/>
        </authorList>
    </citation>
    <scope>IDENTIFICATION</scope>
</reference>
<evidence type="ECO:0000259" key="2">
    <source>
        <dbReference type="Pfam" id="PF01764"/>
    </source>
</evidence>
<feature type="chain" id="PRO_5028878928" evidence="1">
    <location>
        <begin position="17"/>
        <end position="320"/>
    </location>
</feature>
<evidence type="ECO:0000256" key="1">
    <source>
        <dbReference type="SAM" id="SignalP"/>
    </source>
</evidence>
<name>A0A7E4WA12_PANRE</name>
<dbReference type="CDD" id="cd00519">
    <property type="entry name" value="Lipase_3"/>
    <property type="match status" value="1"/>
</dbReference>
<feature type="signal peptide" evidence="1">
    <location>
        <begin position="1"/>
        <end position="16"/>
    </location>
</feature>
<dbReference type="Proteomes" id="UP000492821">
    <property type="component" value="Unassembled WGS sequence"/>
</dbReference>
<dbReference type="InterPro" id="IPR002921">
    <property type="entry name" value="Fungal_lipase-type"/>
</dbReference>
<dbReference type="SUPFAM" id="SSF53474">
    <property type="entry name" value="alpha/beta-Hydrolases"/>
    <property type="match status" value="1"/>
</dbReference>
<protein>
    <submittedName>
        <fullName evidence="4">Lipase_3 domain-containing protein</fullName>
    </submittedName>
</protein>
<keyword evidence="3" id="KW-1185">Reference proteome</keyword>
<accession>A0A7E4WA12</accession>
<dbReference type="InterPro" id="IPR029058">
    <property type="entry name" value="AB_hydrolase_fold"/>
</dbReference>
<sequence length="320" mass="35088">MLQNIVFAAVVAIAAGSYSDSLARNKLVRLSGATFSNTPQECLNHFLPNAELIQQVTLPCDFFKKDTCSGYVAVSHSDKAVVVAFRGTEGFTQLISEGGLTAFVKKVDFAIGGQVGEYFFNGYDILWQGGLKDSFLKAKNANPTYKIWVTGHSLGAAFATLAASVIVHVGYAPVNNVVLYTFGQPRVGDADFAAAHDKLGLDCYRVTHKQDIVPHVPPEIFKYKHHKSEVWYNNGMTISEPFIECDADEGKTCTDSNLLALSTTDHTYYFNHSVSGFGFSNCVGNFKSYVIDKEFDAKVNAIWKQKIAELEDASGKIDFV</sequence>
<feature type="domain" description="Fungal lipase-type" evidence="2">
    <location>
        <begin position="82"/>
        <end position="219"/>
    </location>
</feature>
<evidence type="ECO:0000313" key="3">
    <source>
        <dbReference type="Proteomes" id="UP000492821"/>
    </source>
</evidence>
<dbReference type="PANTHER" id="PTHR45908">
    <property type="entry name" value="PROTEIN CBG11750-RELATED"/>
    <property type="match status" value="1"/>
</dbReference>
<proteinExistence type="predicted"/>
<evidence type="ECO:0000313" key="4">
    <source>
        <dbReference type="WBParaSite" id="Pan_g8436.t1"/>
    </source>
</evidence>
<reference evidence="3" key="1">
    <citation type="journal article" date="2013" name="Genetics">
        <title>The draft genome and transcriptome of Panagrellus redivivus are shaped by the harsh demands of a free-living lifestyle.</title>
        <authorList>
            <person name="Srinivasan J."/>
            <person name="Dillman A.R."/>
            <person name="Macchietto M.G."/>
            <person name="Heikkinen L."/>
            <person name="Lakso M."/>
            <person name="Fracchia K.M."/>
            <person name="Antoshechkin I."/>
            <person name="Mortazavi A."/>
            <person name="Wong G."/>
            <person name="Sternberg P.W."/>
        </authorList>
    </citation>
    <scope>NUCLEOTIDE SEQUENCE [LARGE SCALE GENOMIC DNA]</scope>
    <source>
        <strain evidence="3">MT8872</strain>
    </source>
</reference>
<dbReference type="GO" id="GO:0006629">
    <property type="term" value="P:lipid metabolic process"/>
    <property type="evidence" value="ECO:0007669"/>
    <property type="project" value="InterPro"/>
</dbReference>
<organism evidence="3 4">
    <name type="scientific">Panagrellus redivivus</name>
    <name type="common">Microworm</name>
    <dbReference type="NCBI Taxonomy" id="6233"/>
    <lineage>
        <taxon>Eukaryota</taxon>
        <taxon>Metazoa</taxon>
        <taxon>Ecdysozoa</taxon>
        <taxon>Nematoda</taxon>
        <taxon>Chromadorea</taxon>
        <taxon>Rhabditida</taxon>
        <taxon>Tylenchina</taxon>
        <taxon>Panagrolaimomorpha</taxon>
        <taxon>Panagrolaimoidea</taxon>
        <taxon>Panagrolaimidae</taxon>
        <taxon>Panagrellus</taxon>
    </lineage>
</organism>
<dbReference type="WBParaSite" id="Pan_g8436.t1">
    <property type="protein sequence ID" value="Pan_g8436.t1"/>
    <property type="gene ID" value="Pan_g8436"/>
</dbReference>
<keyword evidence="1" id="KW-0732">Signal</keyword>
<dbReference type="Gene3D" id="3.40.50.1820">
    <property type="entry name" value="alpha/beta hydrolase"/>
    <property type="match status" value="1"/>
</dbReference>
<dbReference type="Pfam" id="PF01764">
    <property type="entry name" value="Lipase_3"/>
    <property type="match status" value="1"/>
</dbReference>